<dbReference type="RefSeq" id="WP_015713283.1">
    <property type="nucleotide sequence ID" value="NZ_AP031422.1"/>
</dbReference>
<dbReference type="AlphaFoldDB" id="A0A395XYF2"/>
<evidence type="ECO:0000256" key="5">
    <source>
        <dbReference type="ARBA" id="ARBA00022989"/>
    </source>
</evidence>
<dbReference type="InterPro" id="IPR051393">
    <property type="entry name" value="ABC_transporter_permease"/>
</dbReference>
<comment type="subcellular location">
    <subcellularLocation>
        <location evidence="1 7">Cell membrane</location>
        <topology evidence="1 7">Multi-pass membrane protein</topology>
    </subcellularLocation>
</comment>
<feature type="transmembrane region" description="Helical" evidence="7">
    <location>
        <begin position="156"/>
        <end position="177"/>
    </location>
</feature>
<name>A0A395XYF2_BIFLN</name>
<dbReference type="PANTHER" id="PTHR30193:SF1">
    <property type="entry name" value="ABC TRANSPORTER PERMEASE PROTEIN YESP-RELATED"/>
    <property type="match status" value="1"/>
</dbReference>
<dbReference type="CDD" id="cd06261">
    <property type="entry name" value="TM_PBP2"/>
    <property type="match status" value="1"/>
</dbReference>
<comment type="similarity">
    <text evidence="7">Belongs to the binding-protein-dependent transport system permease family.</text>
</comment>
<protein>
    <submittedName>
        <fullName evidence="8">Sugar ABC transporter permease</fullName>
    </submittedName>
</protein>
<dbReference type="Proteomes" id="UP000265775">
    <property type="component" value="Unassembled WGS sequence"/>
</dbReference>
<evidence type="ECO:0000256" key="6">
    <source>
        <dbReference type="ARBA" id="ARBA00023136"/>
    </source>
</evidence>
<accession>A0A395XYF2</accession>
<dbReference type="InterPro" id="IPR035906">
    <property type="entry name" value="MetI-like_sf"/>
</dbReference>
<dbReference type="SUPFAM" id="SSF161098">
    <property type="entry name" value="MetI-like"/>
    <property type="match status" value="1"/>
</dbReference>
<dbReference type="EMBL" id="QSAR01000004">
    <property type="protein sequence ID" value="RGW64816.1"/>
    <property type="molecule type" value="Genomic_DNA"/>
</dbReference>
<feature type="transmembrane region" description="Helical" evidence="7">
    <location>
        <begin position="12"/>
        <end position="41"/>
    </location>
</feature>
<keyword evidence="4 7" id="KW-0812">Transmembrane</keyword>
<evidence type="ECO:0000256" key="4">
    <source>
        <dbReference type="ARBA" id="ARBA00022692"/>
    </source>
</evidence>
<proteinExistence type="inferred from homology"/>
<keyword evidence="6 7" id="KW-0472">Membrane</keyword>
<feature type="transmembrane region" description="Helical" evidence="7">
    <location>
        <begin position="108"/>
        <end position="129"/>
    </location>
</feature>
<dbReference type="InterPro" id="IPR000515">
    <property type="entry name" value="MetI-like"/>
</dbReference>
<feature type="transmembrane region" description="Helical" evidence="7">
    <location>
        <begin position="261"/>
        <end position="283"/>
    </location>
</feature>
<dbReference type="Pfam" id="PF00528">
    <property type="entry name" value="BPD_transp_1"/>
    <property type="match status" value="1"/>
</dbReference>
<evidence type="ECO:0000313" key="9">
    <source>
        <dbReference type="Proteomes" id="UP000265775"/>
    </source>
</evidence>
<evidence type="ECO:0000256" key="7">
    <source>
        <dbReference type="RuleBase" id="RU363032"/>
    </source>
</evidence>
<comment type="caution">
    <text evidence="8">The sequence shown here is derived from an EMBL/GenBank/DDBJ whole genome shotgun (WGS) entry which is preliminary data.</text>
</comment>
<dbReference type="GO" id="GO:0055085">
    <property type="term" value="P:transmembrane transport"/>
    <property type="evidence" value="ECO:0007669"/>
    <property type="project" value="InterPro"/>
</dbReference>
<feature type="transmembrane region" description="Helical" evidence="7">
    <location>
        <begin position="77"/>
        <end position="96"/>
    </location>
</feature>
<feature type="transmembrane region" description="Helical" evidence="7">
    <location>
        <begin position="214"/>
        <end position="235"/>
    </location>
</feature>
<evidence type="ECO:0000256" key="1">
    <source>
        <dbReference type="ARBA" id="ARBA00004651"/>
    </source>
</evidence>
<evidence type="ECO:0000256" key="2">
    <source>
        <dbReference type="ARBA" id="ARBA00022448"/>
    </source>
</evidence>
<keyword evidence="5 7" id="KW-1133">Transmembrane helix</keyword>
<reference evidence="8 9" key="1">
    <citation type="submission" date="2018-08" db="EMBL/GenBank/DDBJ databases">
        <title>A genome reference for cultivated species of the human gut microbiota.</title>
        <authorList>
            <person name="Zou Y."/>
            <person name="Xue W."/>
            <person name="Luo G."/>
        </authorList>
    </citation>
    <scope>NUCLEOTIDE SEQUENCE [LARGE SCALE GENOMIC DNA]</scope>
    <source>
        <strain evidence="8 9">AF11-12</strain>
    </source>
</reference>
<dbReference type="SUPFAM" id="SSF160964">
    <property type="entry name" value="MalF N-terminal region-like"/>
    <property type="match status" value="1"/>
</dbReference>
<evidence type="ECO:0000256" key="3">
    <source>
        <dbReference type="ARBA" id="ARBA00022475"/>
    </source>
</evidence>
<organism evidence="8 9">
    <name type="scientific">Bifidobacterium longum</name>
    <dbReference type="NCBI Taxonomy" id="216816"/>
    <lineage>
        <taxon>Bacteria</taxon>
        <taxon>Bacillati</taxon>
        <taxon>Actinomycetota</taxon>
        <taxon>Actinomycetes</taxon>
        <taxon>Bifidobacteriales</taxon>
        <taxon>Bifidobacteriaceae</taxon>
        <taxon>Bifidobacterium</taxon>
    </lineage>
</organism>
<sequence length="314" mass="34957">MKVLAKVNKRAWPYLFILPWIIGFLVFTLGPLVLSFVMSFFDWSITGTPKFRGLGNYIEMFTTDDQVLKSLSISLKYAAIFVPLNMIIALVLAMLISQPVKGAKFFRTIFYIPAVISGVAVSIIFGWLLNGNYGVINYLLSLLGIDGPQWLVDPKWAIIAVIFASAFGVGSMMLIFYTDIKNIPIDLYEAAAIDGAGPARQFFSITLPMITPTILFNLITSIISSFQQVTLVMLLTNGGPMKSTYFYGLMTYNNAFKFHKLGYASANAWVMFIIILLLSALVFKSSDTWVFYESTANKNKAKKGKKAKGKEVAR</sequence>
<keyword evidence="3" id="KW-1003">Cell membrane</keyword>
<dbReference type="PROSITE" id="PS50928">
    <property type="entry name" value="ABC_TM1"/>
    <property type="match status" value="1"/>
</dbReference>
<gene>
    <name evidence="8" type="ORF">DWV59_04545</name>
</gene>
<keyword evidence="2 7" id="KW-0813">Transport</keyword>
<dbReference type="PANTHER" id="PTHR30193">
    <property type="entry name" value="ABC TRANSPORTER PERMEASE PROTEIN"/>
    <property type="match status" value="1"/>
</dbReference>
<dbReference type="Gene3D" id="1.10.3720.10">
    <property type="entry name" value="MetI-like"/>
    <property type="match status" value="1"/>
</dbReference>
<evidence type="ECO:0000313" key="8">
    <source>
        <dbReference type="EMBL" id="RGW64816.1"/>
    </source>
</evidence>
<dbReference type="GO" id="GO:0005886">
    <property type="term" value="C:plasma membrane"/>
    <property type="evidence" value="ECO:0007669"/>
    <property type="project" value="UniProtKB-SubCell"/>
</dbReference>